<keyword evidence="2" id="KW-0808">Transferase</keyword>
<evidence type="ECO:0000256" key="1">
    <source>
        <dbReference type="ARBA" id="ARBA00022676"/>
    </source>
</evidence>
<dbReference type="Proteomes" id="UP001301140">
    <property type="component" value="Unassembled WGS sequence"/>
</dbReference>
<reference evidence="5 6" key="1">
    <citation type="submission" date="2023-03" db="EMBL/GenBank/DDBJ databases">
        <title>YIM 152171 draft genome.</title>
        <authorList>
            <person name="Yang Z."/>
        </authorList>
    </citation>
    <scope>NUCLEOTIDE SEQUENCE [LARGE SCALE GENOMIC DNA]</scope>
    <source>
        <strain evidence="5 6">YIM 152171</strain>
    </source>
</reference>
<feature type="domain" description="Glycosyltransferase subfamily 4-like N-terminal" evidence="4">
    <location>
        <begin position="44"/>
        <end position="201"/>
    </location>
</feature>
<gene>
    <name evidence="5" type="ORF">PZ740_06690</name>
</gene>
<dbReference type="PANTHER" id="PTHR12526">
    <property type="entry name" value="GLYCOSYLTRANSFERASE"/>
    <property type="match status" value="1"/>
</dbReference>
<dbReference type="GO" id="GO:0016757">
    <property type="term" value="F:glycosyltransferase activity"/>
    <property type="evidence" value="ECO:0007669"/>
    <property type="project" value="UniProtKB-KW"/>
</dbReference>
<evidence type="ECO:0000259" key="4">
    <source>
        <dbReference type="Pfam" id="PF13579"/>
    </source>
</evidence>
<dbReference type="InterPro" id="IPR001296">
    <property type="entry name" value="Glyco_trans_1"/>
</dbReference>
<proteinExistence type="predicted"/>
<sequence>MTGKTGGACLEHAKRAARPLPALAGTGRGTHRRVAMVIANLGWGGAQKIMVAIANEWAERGWQVTLVSMDAALALSYFRPDPRIEVVYLGVSAPSADPLRAVWRNLRRLLALRRTLRRSRAQAVVSFLSATNVRTLIAAAGLGVPVIVSERGDPDRRSLPRVWRVLRALSYPCAFRVVAQTDAALGHFGWLVRRRGTVIPNPVVMPPRPAPGDERVVVAVGHLAPVKGFDLLIRAFARCVPGHPGWRLVIWGEGPQRRELEELAASLGLAGLVAMPGRTTQPGTWVEGAGLFVLSSRHEGFPNALLEAMAAGLPVIAADCPAGGPRALVTDGRDGLLVPKEDVGALATALDSLMGDPASCSAFGQAARRSVVRYAFPRVVGRWTELVEEAVEPPA</sequence>
<dbReference type="EMBL" id="JARGEQ010000061">
    <property type="protein sequence ID" value="MDF1586068.1"/>
    <property type="molecule type" value="Genomic_DNA"/>
</dbReference>
<evidence type="ECO:0000259" key="3">
    <source>
        <dbReference type="Pfam" id="PF00534"/>
    </source>
</evidence>
<evidence type="ECO:0000313" key="6">
    <source>
        <dbReference type="Proteomes" id="UP001301140"/>
    </source>
</evidence>
<dbReference type="AlphaFoldDB" id="A0AAP3UYL8"/>
<dbReference type="PANTHER" id="PTHR12526:SF510">
    <property type="entry name" value="D-INOSITOL 3-PHOSPHATE GLYCOSYLTRANSFERASE"/>
    <property type="match status" value="1"/>
</dbReference>
<protein>
    <submittedName>
        <fullName evidence="5">Glycosyltransferase family 4 protein</fullName>
    </submittedName>
</protein>
<dbReference type="CDD" id="cd03820">
    <property type="entry name" value="GT4_AmsD-like"/>
    <property type="match status" value="1"/>
</dbReference>
<comment type="caution">
    <text evidence="5">The sequence shown here is derived from an EMBL/GenBank/DDBJ whole genome shotgun (WGS) entry which is preliminary data.</text>
</comment>
<evidence type="ECO:0000256" key="2">
    <source>
        <dbReference type="ARBA" id="ARBA00022679"/>
    </source>
</evidence>
<dbReference type="Pfam" id="PF00534">
    <property type="entry name" value="Glycos_transf_1"/>
    <property type="match status" value="1"/>
</dbReference>
<dbReference type="RefSeq" id="WP_327788488.1">
    <property type="nucleotide sequence ID" value="NZ_JARGEQ010000061.1"/>
</dbReference>
<dbReference type="SUPFAM" id="SSF53756">
    <property type="entry name" value="UDP-Glycosyltransferase/glycogen phosphorylase"/>
    <property type="match status" value="1"/>
</dbReference>
<accession>A0AAP3UYL8</accession>
<dbReference type="InterPro" id="IPR028098">
    <property type="entry name" value="Glyco_trans_4-like_N"/>
</dbReference>
<name>A0AAP3UYL8_9PROT</name>
<keyword evidence="6" id="KW-1185">Reference proteome</keyword>
<evidence type="ECO:0000313" key="5">
    <source>
        <dbReference type="EMBL" id="MDF1586068.1"/>
    </source>
</evidence>
<dbReference type="Gene3D" id="3.40.50.2000">
    <property type="entry name" value="Glycogen Phosphorylase B"/>
    <property type="match status" value="2"/>
</dbReference>
<feature type="domain" description="Glycosyl transferase family 1" evidence="3">
    <location>
        <begin position="209"/>
        <end position="369"/>
    </location>
</feature>
<organism evidence="5 6">
    <name type="scientific">Marinimicrococcus flavescens</name>
    <dbReference type="NCBI Taxonomy" id="3031815"/>
    <lineage>
        <taxon>Bacteria</taxon>
        <taxon>Pseudomonadati</taxon>
        <taxon>Pseudomonadota</taxon>
        <taxon>Alphaproteobacteria</taxon>
        <taxon>Geminicoccales</taxon>
        <taxon>Geminicoccaceae</taxon>
        <taxon>Marinimicrococcus</taxon>
    </lineage>
</organism>
<keyword evidence="1" id="KW-0328">Glycosyltransferase</keyword>
<dbReference type="Pfam" id="PF13579">
    <property type="entry name" value="Glyco_trans_4_4"/>
    <property type="match status" value="1"/>
</dbReference>